<feature type="domain" description="CAAX prenyl protease 2/Lysostaphin resistance protein A-like" evidence="2">
    <location>
        <begin position="158"/>
        <end position="245"/>
    </location>
</feature>
<dbReference type="GO" id="GO:0004175">
    <property type="term" value="F:endopeptidase activity"/>
    <property type="evidence" value="ECO:0007669"/>
    <property type="project" value="UniProtKB-ARBA"/>
</dbReference>
<reference evidence="3" key="1">
    <citation type="submission" date="2016-05" db="EMBL/GenBank/DDBJ databases">
        <title>Microbial consortia oxidize butane by reversing methanogenesis.</title>
        <authorList>
            <person name="Laso-Perez R."/>
            <person name="Richter M."/>
            <person name="Wegener G."/>
            <person name="Musat F."/>
        </authorList>
    </citation>
    <scope>NUCLEOTIDE SEQUENCE [LARGE SCALE GENOMIC DNA]</scope>
    <source>
        <strain evidence="3">BOX2</strain>
    </source>
</reference>
<sequence>MSLNKDINMRPVSHLILTSLLIILAEVSTCLAGPKAGIAFNIAILLLLILQFTFIKDPSSDFTRLFQVMTLIPLYRIITLSIPVELITYEGYLIAVTTSLLAGSLILITVLGISLEDVGMRLRDPILQILCIIAGPFIGYLEWMLLMPSGLEPPIPASLILMLAAFTDELIFRGIIQQSVERAMKNPLFAILLTSTLYATFFVSYASELWLILLVFLTSIFFGYVVSKSGSIAGVLISHALLNIFYLVICPIWM</sequence>
<keyword evidence="1" id="KW-1133">Transmembrane helix</keyword>
<organism evidence="3 4">
    <name type="scientific">Candidatus Syntropharchaeum caldarium</name>
    <dbReference type="NCBI Taxonomy" id="1838285"/>
    <lineage>
        <taxon>Archaea</taxon>
        <taxon>Methanobacteriati</taxon>
        <taxon>Methanobacteriota</taxon>
        <taxon>Stenosarchaea group</taxon>
        <taxon>Methanomicrobia</taxon>
        <taxon>Methanosarcinales</taxon>
        <taxon>ANME-2 cluster</taxon>
        <taxon>Candidatus Syntropharchaeum</taxon>
    </lineage>
</organism>
<evidence type="ECO:0000313" key="4">
    <source>
        <dbReference type="Proteomes" id="UP000186940"/>
    </source>
</evidence>
<dbReference type="Proteomes" id="UP000186940">
    <property type="component" value="Unassembled WGS sequence"/>
</dbReference>
<dbReference type="AlphaFoldDB" id="A0A1F2PBH8"/>
<feature type="transmembrane region" description="Helical" evidence="1">
    <location>
        <begin position="233"/>
        <end position="253"/>
    </location>
</feature>
<protein>
    <submittedName>
        <fullName evidence="3">Abortive infection protein</fullName>
    </submittedName>
</protein>
<gene>
    <name evidence="3" type="ORF">SCAL_000081</name>
</gene>
<keyword evidence="1" id="KW-0812">Transmembrane</keyword>
<accession>A0A1F2PBH8</accession>
<evidence type="ECO:0000256" key="1">
    <source>
        <dbReference type="SAM" id="Phobius"/>
    </source>
</evidence>
<feature type="transmembrane region" description="Helical" evidence="1">
    <location>
        <begin position="187"/>
        <end position="203"/>
    </location>
</feature>
<dbReference type="EMBL" id="LYOS01000001">
    <property type="protein sequence ID" value="OFV68405.1"/>
    <property type="molecule type" value="Genomic_DNA"/>
</dbReference>
<proteinExistence type="predicted"/>
<evidence type="ECO:0000313" key="3">
    <source>
        <dbReference type="EMBL" id="OFV68405.1"/>
    </source>
</evidence>
<dbReference type="GO" id="GO:0080120">
    <property type="term" value="P:CAAX-box protein maturation"/>
    <property type="evidence" value="ECO:0007669"/>
    <property type="project" value="UniProtKB-ARBA"/>
</dbReference>
<name>A0A1F2PBH8_9EURY</name>
<dbReference type="Pfam" id="PF02517">
    <property type="entry name" value="Rce1-like"/>
    <property type="match status" value="1"/>
</dbReference>
<dbReference type="STRING" id="1838285.SCAL_000081"/>
<comment type="caution">
    <text evidence="3">The sequence shown here is derived from an EMBL/GenBank/DDBJ whole genome shotgun (WGS) entry which is preliminary data.</text>
</comment>
<feature type="transmembrane region" description="Helical" evidence="1">
    <location>
        <begin position="209"/>
        <end position="226"/>
    </location>
</feature>
<evidence type="ECO:0000259" key="2">
    <source>
        <dbReference type="Pfam" id="PF02517"/>
    </source>
</evidence>
<feature type="transmembrane region" description="Helical" evidence="1">
    <location>
        <begin position="125"/>
        <end position="143"/>
    </location>
</feature>
<feature type="transmembrane region" description="Helical" evidence="1">
    <location>
        <begin position="92"/>
        <end position="113"/>
    </location>
</feature>
<keyword evidence="4" id="KW-1185">Reference proteome</keyword>
<feature type="transmembrane region" description="Helical" evidence="1">
    <location>
        <begin position="37"/>
        <end position="54"/>
    </location>
</feature>
<keyword evidence="1" id="KW-0472">Membrane</keyword>
<dbReference type="InterPro" id="IPR003675">
    <property type="entry name" value="Rce1/LyrA-like_dom"/>
</dbReference>
<feature type="transmembrane region" description="Helical" evidence="1">
    <location>
        <begin position="155"/>
        <end position="175"/>
    </location>
</feature>